<accession>A0AAD1UL62</accession>
<sequence length="423" mass="47723">MGNKHASSGLADGRNNEDSNQYGYIYIVMDRYYAIAGQQFTGAVYLCLRERYPAAKVDIEINGLEKLSWIANEGTESKVKLSNRNEIISQIITIYNFHNHTAEAGQYTFPFSIEIPDDCCSSFSFYGKKQSKARVVYTIEAALKPEDGSRLKNISYKSVLAVKEPVPEVLSNFSKNEEALVNSWFGLKKHGSVGINLDFDKDCYASNEIITVRCAIDNSQCATPIKSIELLMNQNINLKSSIGITHKKTYEKYKKKFEAPFEDFIEGSGTELQINLNQVSGIIDPEKIYQWFKDNSKERALTQQLQPTVTSKYAQINYSVCLKVSFGIKSRKFTKCEVPITIQVPEPVRFHEIEAPEGWNPISLADSQSSSSFISSSTDYEQAPFPLPGIYSSICQEEPCPVRTSQLQQDHEQEVDLSEYVII</sequence>
<dbReference type="SUPFAM" id="SSF81296">
    <property type="entry name" value="E set domains"/>
    <property type="match status" value="1"/>
</dbReference>
<dbReference type="InterPro" id="IPR014752">
    <property type="entry name" value="Arrestin-like_C"/>
</dbReference>
<dbReference type="PANTHER" id="PTHR11188:SF17">
    <property type="entry name" value="FI21816P1"/>
    <property type="match status" value="1"/>
</dbReference>
<dbReference type="PANTHER" id="PTHR11188">
    <property type="entry name" value="ARRESTIN DOMAIN CONTAINING PROTEIN"/>
    <property type="match status" value="1"/>
</dbReference>
<dbReference type="Proteomes" id="UP001295684">
    <property type="component" value="Unassembled WGS sequence"/>
</dbReference>
<evidence type="ECO:0008006" key="5">
    <source>
        <dbReference type="Google" id="ProtNLM"/>
    </source>
</evidence>
<reference evidence="3" key="1">
    <citation type="submission" date="2023-07" db="EMBL/GenBank/DDBJ databases">
        <authorList>
            <consortium name="AG Swart"/>
            <person name="Singh M."/>
            <person name="Singh A."/>
            <person name="Seah K."/>
            <person name="Emmerich C."/>
        </authorList>
    </citation>
    <scope>NUCLEOTIDE SEQUENCE</scope>
    <source>
        <strain evidence="3">DP1</strain>
    </source>
</reference>
<dbReference type="GO" id="GO:0015031">
    <property type="term" value="P:protein transport"/>
    <property type="evidence" value="ECO:0007669"/>
    <property type="project" value="TreeGrafter"/>
</dbReference>
<evidence type="ECO:0000313" key="4">
    <source>
        <dbReference type="Proteomes" id="UP001295684"/>
    </source>
</evidence>
<dbReference type="Gene3D" id="2.60.40.640">
    <property type="match status" value="2"/>
</dbReference>
<dbReference type="InterPro" id="IPR014756">
    <property type="entry name" value="Ig_E-set"/>
</dbReference>
<evidence type="ECO:0000313" key="3">
    <source>
        <dbReference type="EMBL" id="CAI2370829.1"/>
    </source>
</evidence>
<proteinExistence type="predicted"/>
<evidence type="ECO:0000259" key="2">
    <source>
        <dbReference type="Pfam" id="PF02752"/>
    </source>
</evidence>
<dbReference type="Pfam" id="PF02752">
    <property type="entry name" value="Arrestin_C"/>
    <property type="match status" value="1"/>
</dbReference>
<protein>
    <recommendedName>
        <fullName evidence="5">Arrestin C-terminal-like domain-containing protein</fullName>
    </recommendedName>
</protein>
<dbReference type="InterPro" id="IPR011021">
    <property type="entry name" value="Arrestin-like_N"/>
</dbReference>
<name>A0AAD1UL62_EUPCR</name>
<dbReference type="InterPro" id="IPR050357">
    <property type="entry name" value="Arrestin_domain-protein"/>
</dbReference>
<dbReference type="Pfam" id="PF00339">
    <property type="entry name" value="Arrestin_N"/>
    <property type="match status" value="1"/>
</dbReference>
<gene>
    <name evidence="3" type="ORF">ECRASSUSDP1_LOCUS12148</name>
</gene>
<dbReference type="GO" id="GO:0005737">
    <property type="term" value="C:cytoplasm"/>
    <property type="evidence" value="ECO:0007669"/>
    <property type="project" value="TreeGrafter"/>
</dbReference>
<feature type="domain" description="Arrestin C-terminal-like" evidence="2">
    <location>
        <begin position="190"/>
        <end position="344"/>
    </location>
</feature>
<dbReference type="AlphaFoldDB" id="A0AAD1UL62"/>
<dbReference type="EMBL" id="CAMPGE010012045">
    <property type="protein sequence ID" value="CAI2370829.1"/>
    <property type="molecule type" value="Genomic_DNA"/>
</dbReference>
<keyword evidence="4" id="KW-1185">Reference proteome</keyword>
<dbReference type="InterPro" id="IPR011022">
    <property type="entry name" value="Arrestin_C-like"/>
</dbReference>
<comment type="caution">
    <text evidence="3">The sequence shown here is derived from an EMBL/GenBank/DDBJ whole genome shotgun (WGS) entry which is preliminary data.</text>
</comment>
<evidence type="ECO:0000259" key="1">
    <source>
        <dbReference type="Pfam" id="PF00339"/>
    </source>
</evidence>
<feature type="domain" description="Arrestin-like N-terminal" evidence="1">
    <location>
        <begin position="36"/>
        <end position="160"/>
    </location>
</feature>
<organism evidence="3 4">
    <name type="scientific">Euplotes crassus</name>
    <dbReference type="NCBI Taxonomy" id="5936"/>
    <lineage>
        <taxon>Eukaryota</taxon>
        <taxon>Sar</taxon>
        <taxon>Alveolata</taxon>
        <taxon>Ciliophora</taxon>
        <taxon>Intramacronucleata</taxon>
        <taxon>Spirotrichea</taxon>
        <taxon>Hypotrichia</taxon>
        <taxon>Euplotida</taxon>
        <taxon>Euplotidae</taxon>
        <taxon>Moneuplotes</taxon>
    </lineage>
</organism>